<keyword evidence="3" id="KW-0238">DNA-binding</keyword>
<organism evidence="8 9">
    <name type="scientific">Rhamnella rubrinervis</name>
    <dbReference type="NCBI Taxonomy" id="2594499"/>
    <lineage>
        <taxon>Eukaryota</taxon>
        <taxon>Viridiplantae</taxon>
        <taxon>Streptophyta</taxon>
        <taxon>Embryophyta</taxon>
        <taxon>Tracheophyta</taxon>
        <taxon>Spermatophyta</taxon>
        <taxon>Magnoliopsida</taxon>
        <taxon>eudicotyledons</taxon>
        <taxon>Gunneridae</taxon>
        <taxon>Pentapetalae</taxon>
        <taxon>rosids</taxon>
        <taxon>fabids</taxon>
        <taxon>Rosales</taxon>
        <taxon>Rhamnaceae</taxon>
        <taxon>rhamnoid group</taxon>
        <taxon>Rhamneae</taxon>
        <taxon>Rhamnella</taxon>
    </lineage>
</organism>
<dbReference type="OrthoDB" id="1891465at2759"/>
<dbReference type="AlphaFoldDB" id="A0A8K0GY00"/>
<comment type="subcellular location">
    <subcellularLocation>
        <location evidence="1">Nucleus</location>
    </subcellularLocation>
</comment>
<reference evidence="8" key="1">
    <citation type="submission" date="2020-03" db="EMBL/GenBank/DDBJ databases">
        <title>A high-quality chromosome-level genome assembly of a woody plant with both climbing and erect habits, Rhamnella rubrinervis.</title>
        <authorList>
            <person name="Lu Z."/>
            <person name="Yang Y."/>
            <person name="Zhu X."/>
            <person name="Sun Y."/>
        </authorList>
    </citation>
    <scope>NUCLEOTIDE SEQUENCE</scope>
    <source>
        <strain evidence="8">BYM</strain>
        <tissue evidence="8">Leaf</tissue>
    </source>
</reference>
<dbReference type="SUPFAM" id="SSF101941">
    <property type="entry name" value="NAC domain"/>
    <property type="match status" value="1"/>
</dbReference>
<dbReference type="FunFam" id="2.170.150.80:FF:000003">
    <property type="entry name" value="NAC domain-containing protein"/>
    <property type="match status" value="1"/>
</dbReference>
<gene>
    <name evidence="8" type="ORF">FNV43_RR18073</name>
</gene>
<keyword evidence="4" id="KW-0804">Transcription</keyword>
<evidence type="ECO:0000256" key="3">
    <source>
        <dbReference type="ARBA" id="ARBA00023125"/>
    </source>
</evidence>
<dbReference type="Gene3D" id="2.170.150.80">
    <property type="entry name" value="NAC domain"/>
    <property type="match status" value="1"/>
</dbReference>
<keyword evidence="5" id="KW-0539">Nucleus</keyword>
<dbReference type="Proteomes" id="UP000796880">
    <property type="component" value="Unassembled WGS sequence"/>
</dbReference>
<dbReference type="GO" id="GO:0005634">
    <property type="term" value="C:nucleus"/>
    <property type="evidence" value="ECO:0007669"/>
    <property type="project" value="UniProtKB-SubCell"/>
</dbReference>
<accession>A0A8K0GY00</accession>
<dbReference type="PANTHER" id="PTHR31744:SF221">
    <property type="entry name" value="NAC DOMAIN-CONTAINING PROTEIN 43-LIKE"/>
    <property type="match status" value="1"/>
</dbReference>
<evidence type="ECO:0000256" key="2">
    <source>
        <dbReference type="ARBA" id="ARBA00023015"/>
    </source>
</evidence>
<evidence type="ECO:0000256" key="5">
    <source>
        <dbReference type="ARBA" id="ARBA00023242"/>
    </source>
</evidence>
<evidence type="ECO:0000313" key="8">
    <source>
        <dbReference type="EMBL" id="KAF3439795.1"/>
    </source>
</evidence>
<dbReference type="GO" id="GO:0006355">
    <property type="term" value="P:regulation of DNA-templated transcription"/>
    <property type="evidence" value="ECO:0007669"/>
    <property type="project" value="InterPro"/>
</dbReference>
<keyword evidence="2" id="KW-0805">Transcription regulation</keyword>
<dbReference type="Pfam" id="PF02365">
    <property type="entry name" value="NAM"/>
    <property type="match status" value="1"/>
</dbReference>
<dbReference type="PROSITE" id="PS51005">
    <property type="entry name" value="NAC"/>
    <property type="match status" value="1"/>
</dbReference>
<dbReference type="PANTHER" id="PTHR31744">
    <property type="entry name" value="PROTEIN CUP-SHAPED COTYLEDON 2-RELATED"/>
    <property type="match status" value="1"/>
</dbReference>
<proteinExistence type="predicted"/>
<dbReference type="GO" id="GO:0003677">
    <property type="term" value="F:DNA binding"/>
    <property type="evidence" value="ECO:0007669"/>
    <property type="project" value="UniProtKB-KW"/>
</dbReference>
<evidence type="ECO:0000256" key="4">
    <source>
        <dbReference type="ARBA" id="ARBA00023163"/>
    </source>
</evidence>
<protein>
    <recommendedName>
        <fullName evidence="7">NAC domain-containing protein</fullName>
    </recommendedName>
</protein>
<keyword evidence="9" id="KW-1185">Reference proteome</keyword>
<feature type="domain" description="NAC" evidence="7">
    <location>
        <begin position="15"/>
        <end position="175"/>
    </location>
</feature>
<evidence type="ECO:0000313" key="9">
    <source>
        <dbReference type="Proteomes" id="UP000796880"/>
    </source>
</evidence>
<evidence type="ECO:0000259" key="7">
    <source>
        <dbReference type="PROSITE" id="PS51005"/>
    </source>
</evidence>
<dbReference type="EMBL" id="VOIH02000008">
    <property type="protein sequence ID" value="KAF3439795.1"/>
    <property type="molecule type" value="Genomic_DNA"/>
</dbReference>
<evidence type="ECO:0000256" key="1">
    <source>
        <dbReference type="ARBA" id="ARBA00004123"/>
    </source>
</evidence>
<comment type="caution">
    <text evidence="8">The sequence shown here is derived from an EMBL/GenBank/DDBJ whole genome shotgun (WGS) entry which is preliminary data.</text>
</comment>
<dbReference type="InterPro" id="IPR003441">
    <property type="entry name" value="NAC-dom"/>
</dbReference>
<sequence>MPDGMSISVNGQSQVPPGFRFHPTEEELLHYYLKKKVSNERIDLDVIRDVDLNKLEPWDIQEKCKIGTTPQNDWYFFSHKDKKYPTGTRTNRATAAGFWKATGRDKVIYSNCRRIGMRKTLVFYKGRAPHGLKSDWIMHEYRLDDNTTDTNNVSTMVMGEASQEEGWVVCRIFKKKNHHKDSPILSSTTTSSITAETRNLQMFDSCTNEGALEQILHYMGRSCKEEDETNNSNSTCARFLQPINTGLISNINGGYSFLKLPSLESPNSTSSGQNCGYGQSMNAEMVTDSDQGTIGNKNQVSNNLVYPNIHIDQTSLTNWVALDRLVASQLNGQTEASRQLSCFSDPTITMAYSNDDNDMQIPGNLLRSSSSSSNKSYHATTQQHDYNSEIDLWSFARSSSSLSSTDPICHMSTSPI</sequence>
<name>A0A8K0GY00_9ROSA</name>
<dbReference type="InterPro" id="IPR036093">
    <property type="entry name" value="NAC_dom_sf"/>
</dbReference>
<feature type="region of interest" description="Disordered" evidence="6">
    <location>
        <begin position="359"/>
        <end position="381"/>
    </location>
</feature>
<evidence type="ECO:0000256" key="6">
    <source>
        <dbReference type="SAM" id="MobiDB-lite"/>
    </source>
</evidence>